<reference evidence="5 6" key="1">
    <citation type="submission" date="2019-03" db="EMBL/GenBank/DDBJ databases">
        <title>Genomics of glacier-inhabiting Cryobacterium strains.</title>
        <authorList>
            <person name="Liu Q."/>
            <person name="Xin Y.-H."/>
        </authorList>
    </citation>
    <scope>NUCLEOTIDE SEQUENCE [LARGE SCALE GENOMIC DNA]</scope>
    <source>
        <strain evidence="5 6">TMT2-16</strain>
    </source>
</reference>
<evidence type="ECO:0000256" key="3">
    <source>
        <dbReference type="ARBA" id="ARBA00038502"/>
    </source>
</evidence>
<dbReference type="Proteomes" id="UP000297851">
    <property type="component" value="Unassembled WGS sequence"/>
</dbReference>
<keyword evidence="2" id="KW-0012">Acyltransferase</keyword>
<dbReference type="PANTHER" id="PTHR43792">
    <property type="entry name" value="GNAT FAMILY, PUTATIVE (AFU_ORTHOLOGUE AFUA_3G00765)-RELATED-RELATED"/>
    <property type="match status" value="1"/>
</dbReference>
<keyword evidence="6" id="KW-1185">Reference proteome</keyword>
<keyword evidence="1" id="KW-0808">Transferase</keyword>
<dbReference type="EMBL" id="SOGO01000019">
    <property type="protein sequence ID" value="TFD04022.1"/>
    <property type="molecule type" value="Genomic_DNA"/>
</dbReference>
<accession>A0ABY2JEM5</accession>
<evidence type="ECO:0000313" key="6">
    <source>
        <dbReference type="Proteomes" id="UP000297851"/>
    </source>
</evidence>
<feature type="domain" description="N-acetyltransferase" evidence="4">
    <location>
        <begin position="34"/>
        <end position="202"/>
    </location>
</feature>
<evidence type="ECO:0000256" key="1">
    <source>
        <dbReference type="ARBA" id="ARBA00022679"/>
    </source>
</evidence>
<protein>
    <submittedName>
        <fullName evidence="5">N-acetyltransferase</fullName>
    </submittedName>
</protein>
<proteinExistence type="inferred from homology"/>
<dbReference type="InterPro" id="IPR051531">
    <property type="entry name" value="N-acetyltransferase"/>
</dbReference>
<organism evidence="5 6">
    <name type="scientific">Cryobacterium sandaracinum</name>
    <dbReference type="NCBI Taxonomy" id="1259247"/>
    <lineage>
        <taxon>Bacteria</taxon>
        <taxon>Bacillati</taxon>
        <taxon>Actinomycetota</taxon>
        <taxon>Actinomycetes</taxon>
        <taxon>Micrococcales</taxon>
        <taxon>Microbacteriaceae</taxon>
        <taxon>Cryobacterium</taxon>
    </lineage>
</organism>
<dbReference type="Gene3D" id="3.40.630.30">
    <property type="match status" value="1"/>
</dbReference>
<dbReference type="SUPFAM" id="SSF55729">
    <property type="entry name" value="Acyl-CoA N-acyltransferases (Nat)"/>
    <property type="match status" value="1"/>
</dbReference>
<evidence type="ECO:0000256" key="2">
    <source>
        <dbReference type="ARBA" id="ARBA00023315"/>
    </source>
</evidence>
<name>A0ABY2JEM5_9MICO</name>
<dbReference type="PROSITE" id="PS51186">
    <property type="entry name" value="GNAT"/>
    <property type="match status" value="1"/>
</dbReference>
<dbReference type="PANTHER" id="PTHR43792:SF8">
    <property type="entry name" value="[RIBOSOMAL PROTEIN US5]-ALANINE N-ACETYLTRANSFERASE"/>
    <property type="match status" value="1"/>
</dbReference>
<gene>
    <name evidence="5" type="ORF">E3T25_06125</name>
</gene>
<evidence type="ECO:0000313" key="5">
    <source>
        <dbReference type="EMBL" id="TFD04022.1"/>
    </source>
</evidence>
<dbReference type="InterPro" id="IPR016181">
    <property type="entry name" value="Acyl_CoA_acyltransferase"/>
</dbReference>
<dbReference type="Pfam" id="PF13302">
    <property type="entry name" value="Acetyltransf_3"/>
    <property type="match status" value="1"/>
</dbReference>
<sequence length="234" mass="25793">MGNHETHPPSRAVLSTPIEDLWPPFGLKITCGPVTLSPVRDADLPELDALAAAGIHAPTEMPFFFPWTVGSPGEIRLRLMQYHWAQRAEMSPAAWSLETTVRFDGEIVGCQSISTRDYLVTRTGETGSWLGMKHHGRGIGTLMRQALCAFMFDHLDAAEVTSAAFVDNPASLAVSRKVGYRENGIGRLKRRDGEMVLNQKLVLTADTLNRAEPELKVEGALQLRDFLGLNGRDQ</sequence>
<comment type="similarity">
    <text evidence="3">Belongs to the acetyltransferase family. RimJ subfamily.</text>
</comment>
<dbReference type="InterPro" id="IPR000182">
    <property type="entry name" value="GNAT_dom"/>
</dbReference>
<evidence type="ECO:0000259" key="4">
    <source>
        <dbReference type="PROSITE" id="PS51186"/>
    </source>
</evidence>
<comment type="caution">
    <text evidence="5">The sequence shown here is derived from an EMBL/GenBank/DDBJ whole genome shotgun (WGS) entry which is preliminary data.</text>
</comment>